<dbReference type="AlphaFoldDB" id="A0AAD7VPH1"/>
<accession>A0AAD7VPH1</accession>
<proteinExistence type="predicted"/>
<reference evidence="2" key="1">
    <citation type="submission" date="2023-03" db="EMBL/GenBank/DDBJ databases">
        <title>Near-Complete genome sequence of Lipomyces tetrasporous NRRL Y-64009, an oleaginous yeast capable of growing on lignocellulosic hydrolysates.</title>
        <authorList>
            <consortium name="Lawrence Berkeley National Laboratory"/>
            <person name="Jagtap S.S."/>
            <person name="Liu J.-J."/>
            <person name="Walukiewicz H.E."/>
            <person name="Pangilinan J."/>
            <person name="Lipzen A."/>
            <person name="Ahrendt S."/>
            <person name="Koriabine M."/>
            <person name="Cobaugh K."/>
            <person name="Salamov A."/>
            <person name="Yoshinaga Y."/>
            <person name="Ng V."/>
            <person name="Daum C."/>
            <person name="Grigoriev I.V."/>
            <person name="Slininger P.J."/>
            <person name="Dien B.S."/>
            <person name="Jin Y.-S."/>
            <person name="Rao C.V."/>
        </authorList>
    </citation>
    <scope>NUCLEOTIDE SEQUENCE</scope>
    <source>
        <strain evidence="2">NRRL Y-64009</strain>
    </source>
</reference>
<dbReference type="RefSeq" id="XP_056040196.1">
    <property type="nucleotide sequence ID" value="XM_056186133.1"/>
</dbReference>
<evidence type="ECO:0000313" key="2">
    <source>
        <dbReference type="EMBL" id="KAJ8096746.1"/>
    </source>
</evidence>
<feature type="compositionally biased region" description="Basic residues" evidence="1">
    <location>
        <begin position="17"/>
        <end position="28"/>
    </location>
</feature>
<evidence type="ECO:0000313" key="3">
    <source>
        <dbReference type="Proteomes" id="UP001217417"/>
    </source>
</evidence>
<protein>
    <submittedName>
        <fullName evidence="2">Uncharacterized protein</fullName>
    </submittedName>
</protein>
<feature type="region of interest" description="Disordered" evidence="1">
    <location>
        <begin position="9"/>
        <end position="50"/>
    </location>
</feature>
<sequence length="478" mass="54676">MPRILRCALPQDEGRRPRTHERSRRRTRVQSYRDSETDSERHTNERRYTKGNKYYKLNDTLAVRLSGASDAVHVDTSYKPLMFHWMDACQEKFDYLRSFGSRTLVSAKKDNVGKLRSLRDITLQIAVDHCTSLTANVLTQAPFHPVGLHIWQEVVRQGKDSLRVYKAFLESFPREMSECAAKLKQQNNESQLVRRLNLSTGLPDDLAYHIGNCMNWLVFVDIYELTSAKVTRHGLLSLLHLPALVGLKFAVRTTRTSDDVSKYAPILDDGMLKAYASAMKHDGRWRLLRVLVITAGDGRCVPQGITKEGMSAIMGVKGCLRYVECHKDLMPMPFRDGQLERGRLIGAKDGRADGGWMSLRAWPVNSPAALHWKCLKIMKIVHDEISEFDHKTVLDISIARPDTWYKNLKSKVGINENNCRDFIINGYILSTDDRTIPSSKRLGAINKEVEMTKRRKGIVPKRRTNSQSLEQMMADFLR</sequence>
<feature type="compositionally biased region" description="Basic and acidic residues" evidence="1">
    <location>
        <begin position="31"/>
        <end position="48"/>
    </location>
</feature>
<name>A0AAD7VPH1_9ASCO</name>
<gene>
    <name evidence="2" type="ORF">POJ06DRAFT_241394</name>
</gene>
<keyword evidence="3" id="KW-1185">Reference proteome</keyword>
<organism evidence="2 3">
    <name type="scientific">Lipomyces tetrasporus</name>
    <dbReference type="NCBI Taxonomy" id="54092"/>
    <lineage>
        <taxon>Eukaryota</taxon>
        <taxon>Fungi</taxon>
        <taxon>Dikarya</taxon>
        <taxon>Ascomycota</taxon>
        <taxon>Saccharomycotina</taxon>
        <taxon>Lipomycetes</taxon>
        <taxon>Lipomycetales</taxon>
        <taxon>Lipomycetaceae</taxon>
        <taxon>Lipomyces</taxon>
    </lineage>
</organism>
<dbReference type="EMBL" id="JARPMG010000013">
    <property type="protein sequence ID" value="KAJ8096746.1"/>
    <property type="molecule type" value="Genomic_DNA"/>
</dbReference>
<evidence type="ECO:0000256" key="1">
    <source>
        <dbReference type="SAM" id="MobiDB-lite"/>
    </source>
</evidence>
<dbReference type="GeneID" id="80881299"/>
<dbReference type="Proteomes" id="UP001217417">
    <property type="component" value="Unassembled WGS sequence"/>
</dbReference>
<comment type="caution">
    <text evidence="2">The sequence shown here is derived from an EMBL/GenBank/DDBJ whole genome shotgun (WGS) entry which is preliminary data.</text>
</comment>